<dbReference type="AlphaFoldDB" id="N4X500"/>
<keyword evidence="1" id="KW-0472">Membrane</keyword>
<dbReference type="HOGENOM" id="CLU_015092_1_2_1"/>
<dbReference type="EMBL" id="KB733451">
    <property type="protein sequence ID" value="ENI06765.1"/>
    <property type="molecule type" value="Genomic_DNA"/>
</dbReference>
<dbReference type="GeneID" id="25844757"/>
<reference evidence="3" key="2">
    <citation type="journal article" date="2013" name="PLoS Genet.">
        <title>Comparative genome structure, secondary metabolite, and effector coding capacity across Cochliobolus pathogens.</title>
        <authorList>
            <person name="Condon B.J."/>
            <person name="Leng Y."/>
            <person name="Wu D."/>
            <person name="Bushley K.E."/>
            <person name="Ohm R.A."/>
            <person name="Otillar R."/>
            <person name="Martin J."/>
            <person name="Schackwitz W."/>
            <person name="Grimwood J."/>
            <person name="MohdZainudin N."/>
            <person name="Xue C."/>
            <person name="Wang R."/>
            <person name="Manning V.A."/>
            <person name="Dhillon B."/>
            <person name="Tu Z.J."/>
            <person name="Steffenson B.J."/>
            <person name="Salamov A."/>
            <person name="Sun H."/>
            <person name="Lowry S."/>
            <person name="LaButti K."/>
            <person name="Han J."/>
            <person name="Copeland A."/>
            <person name="Lindquist E."/>
            <person name="Barry K."/>
            <person name="Schmutz J."/>
            <person name="Baker S.E."/>
            <person name="Ciuffetti L.M."/>
            <person name="Grigoriev I.V."/>
            <person name="Zhong S."/>
            <person name="Turgeon B.G."/>
        </authorList>
    </citation>
    <scope>NUCLEOTIDE SEQUENCE [LARGE SCALE GENOMIC DNA]</scope>
    <source>
        <strain evidence="3">C4 / ATCC 48331 / race T</strain>
    </source>
</reference>
<sequence>MPAKESPNRGSFEILSQAAEAPCDGTQVWYEEPNERSNHKCPTKIEPNVLSVVETDPGSNPNRKYTGLKASNQTKSKDSVDALLKKIAISLADSWISEALGCAVAIIALICLISVLRHFDGSVWTNLPLHISINALVAVLAAVIKASILLPVAEGISQLKWQWFSDIKPLTDFDKFDRASRGPWGSLLLVFHLQSRHLAALGSWITILALAIDPFTQQILRPISCQKVSTNSVARIPRAMNMIGIGFHTGGGTAVLSPEMAAAIYIGLISEQSVTEYECSTGNCTFPSAPGSNANFQTFAMQSSCVDVTNETRRIQQSSVYYIPRLGNFSTGVGVDITPQILRTTSTGHKRLQFPEYWPSGAEESTLFSFTVHTLTVDWAHANTSNVFFKDVVHPFATECRLWPSIQTIESSIQLSNLKETVLSAEPVSGPNSPGSFNYPFLHISTKTLRNGTWEPCTYSSNYSIKTPVGVFNNTLWANGYNSDVPDELQWYPEDCIWAMDQDTEWALLTFLDDRFDQKTLKLAYSLRNPSASDGEFWIKNLYRNGTTNLDSVEAFTARLSRAMSASIRLLDSKKSEKSGFVQGDAMQTETCVQVRWSWVAFPASIVAMTCVFLAVTVWKIYRSEAKYGKRTWKSSSLAVLFGGLDEAIRQRCGPMARQSEMLTCAKDLELSLRPQQNGWRLTKGD</sequence>
<evidence type="ECO:0000313" key="2">
    <source>
        <dbReference type="EMBL" id="ENI06765.1"/>
    </source>
</evidence>
<reference evidence="2 3" key="1">
    <citation type="journal article" date="2012" name="PLoS Pathog.">
        <title>Diverse lifestyles and strategies of plant pathogenesis encoded in the genomes of eighteen Dothideomycetes fungi.</title>
        <authorList>
            <person name="Ohm R.A."/>
            <person name="Feau N."/>
            <person name="Henrissat B."/>
            <person name="Schoch C.L."/>
            <person name="Horwitz B.A."/>
            <person name="Barry K.W."/>
            <person name="Condon B.J."/>
            <person name="Copeland A.C."/>
            <person name="Dhillon B."/>
            <person name="Glaser F."/>
            <person name="Hesse C.N."/>
            <person name="Kosti I."/>
            <person name="LaButti K."/>
            <person name="Lindquist E.A."/>
            <person name="Lucas S."/>
            <person name="Salamov A.A."/>
            <person name="Bradshaw R.E."/>
            <person name="Ciuffetti L."/>
            <person name="Hamelin R.C."/>
            <person name="Kema G.H.J."/>
            <person name="Lawrence C."/>
            <person name="Scott J.A."/>
            <person name="Spatafora J.W."/>
            <person name="Turgeon B.G."/>
            <person name="de Wit P.J.G.M."/>
            <person name="Zhong S."/>
            <person name="Goodwin S.B."/>
            <person name="Grigoriev I.V."/>
        </authorList>
    </citation>
    <scope>NUCLEOTIDE SEQUENCE [LARGE SCALE GENOMIC DNA]</scope>
    <source>
        <strain evidence="3">C4 / ATCC 48331 / race T</strain>
    </source>
</reference>
<dbReference type="Pfam" id="PF11374">
    <property type="entry name" value="DUF3176"/>
    <property type="match status" value="1"/>
</dbReference>
<evidence type="ECO:0000256" key="1">
    <source>
        <dbReference type="SAM" id="Phobius"/>
    </source>
</evidence>
<dbReference type="OrthoDB" id="5376804at2759"/>
<keyword evidence="1" id="KW-0812">Transmembrane</keyword>
<dbReference type="RefSeq" id="XP_014080674.1">
    <property type="nucleotide sequence ID" value="XM_014225199.1"/>
</dbReference>
<keyword evidence="1" id="KW-1133">Transmembrane helix</keyword>
<protein>
    <submittedName>
        <fullName evidence="2">Uncharacterized protein</fullName>
    </submittedName>
</protein>
<evidence type="ECO:0000313" key="3">
    <source>
        <dbReference type="Proteomes" id="UP000012338"/>
    </source>
</evidence>
<organism evidence="2 3">
    <name type="scientific">Cochliobolus heterostrophus (strain C4 / ATCC 48331 / race T)</name>
    <name type="common">Southern corn leaf blight fungus</name>
    <name type="synonym">Bipolaris maydis</name>
    <dbReference type="NCBI Taxonomy" id="665024"/>
    <lineage>
        <taxon>Eukaryota</taxon>
        <taxon>Fungi</taxon>
        <taxon>Dikarya</taxon>
        <taxon>Ascomycota</taxon>
        <taxon>Pezizomycotina</taxon>
        <taxon>Dothideomycetes</taxon>
        <taxon>Pleosporomycetidae</taxon>
        <taxon>Pleosporales</taxon>
        <taxon>Pleosporineae</taxon>
        <taxon>Pleosporaceae</taxon>
        <taxon>Bipolaris</taxon>
    </lineage>
</organism>
<keyword evidence="3" id="KW-1185">Reference proteome</keyword>
<dbReference type="PANTHER" id="PTHR35394:SF5">
    <property type="entry name" value="DUF3176 DOMAIN-CONTAINING PROTEIN"/>
    <property type="match status" value="1"/>
</dbReference>
<dbReference type="PANTHER" id="PTHR35394">
    <property type="entry name" value="DUF3176 DOMAIN-CONTAINING PROTEIN"/>
    <property type="match status" value="1"/>
</dbReference>
<dbReference type="Proteomes" id="UP000012338">
    <property type="component" value="Unassembled WGS sequence"/>
</dbReference>
<proteinExistence type="predicted"/>
<dbReference type="InterPro" id="IPR021514">
    <property type="entry name" value="DUF3176"/>
</dbReference>
<accession>N4X500</accession>
<feature type="transmembrane region" description="Helical" evidence="1">
    <location>
        <begin position="597"/>
        <end position="622"/>
    </location>
</feature>
<name>N4X500_COCH4</name>
<gene>
    <name evidence="2" type="ORF">COCC4DRAFT_39157</name>
</gene>
<feature type="transmembrane region" description="Helical" evidence="1">
    <location>
        <begin position="131"/>
        <end position="153"/>
    </location>
</feature>
<feature type="transmembrane region" description="Helical" evidence="1">
    <location>
        <begin position="95"/>
        <end position="119"/>
    </location>
</feature>